<proteinExistence type="predicted"/>
<gene>
    <name evidence="1" type="ORF">RUM43_008702</name>
</gene>
<reference evidence="1 2" key="1">
    <citation type="submission" date="2023-10" db="EMBL/GenBank/DDBJ databases">
        <title>Genomes of two closely related lineages of the louse Polyplax serrata with different host specificities.</title>
        <authorList>
            <person name="Martinu J."/>
            <person name="Tarabai H."/>
            <person name="Stefka J."/>
            <person name="Hypsa V."/>
        </authorList>
    </citation>
    <scope>NUCLEOTIDE SEQUENCE [LARGE SCALE GENOMIC DNA]</scope>
    <source>
        <strain evidence="1">HR10_N</strain>
    </source>
</reference>
<dbReference type="EMBL" id="JAWJWE010000038">
    <property type="protein sequence ID" value="KAK6622855.1"/>
    <property type="molecule type" value="Genomic_DNA"/>
</dbReference>
<evidence type="ECO:0000313" key="1">
    <source>
        <dbReference type="EMBL" id="KAK6622855.1"/>
    </source>
</evidence>
<sequence>MESAKLNNQMEIGCTLKTLATWSKLILARNKNPIMQKEKIKLTKEGGIKKRTTKKSQT</sequence>
<evidence type="ECO:0000313" key="2">
    <source>
        <dbReference type="Proteomes" id="UP001372834"/>
    </source>
</evidence>
<accession>A0AAN8NN25</accession>
<feature type="non-terminal residue" evidence="1">
    <location>
        <position position="58"/>
    </location>
</feature>
<name>A0AAN8NN25_POLSC</name>
<dbReference type="Proteomes" id="UP001372834">
    <property type="component" value="Unassembled WGS sequence"/>
</dbReference>
<organism evidence="1 2">
    <name type="scientific">Polyplax serrata</name>
    <name type="common">Common mouse louse</name>
    <dbReference type="NCBI Taxonomy" id="468196"/>
    <lineage>
        <taxon>Eukaryota</taxon>
        <taxon>Metazoa</taxon>
        <taxon>Ecdysozoa</taxon>
        <taxon>Arthropoda</taxon>
        <taxon>Hexapoda</taxon>
        <taxon>Insecta</taxon>
        <taxon>Pterygota</taxon>
        <taxon>Neoptera</taxon>
        <taxon>Paraneoptera</taxon>
        <taxon>Psocodea</taxon>
        <taxon>Troctomorpha</taxon>
        <taxon>Phthiraptera</taxon>
        <taxon>Anoplura</taxon>
        <taxon>Polyplacidae</taxon>
        <taxon>Polyplax</taxon>
    </lineage>
</organism>
<dbReference type="AlphaFoldDB" id="A0AAN8NN25"/>
<protein>
    <submittedName>
        <fullName evidence="1">Uncharacterized protein</fullName>
    </submittedName>
</protein>
<comment type="caution">
    <text evidence="1">The sequence shown here is derived from an EMBL/GenBank/DDBJ whole genome shotgun (WGS) entry which is preliminary data.</text>
</comment>